<name>A0A368W624_9BACL</name>
<dbReference type="AlphaFoldDB" id="A0A368W624"/>
<dbReference type="InterPro" id="IPR055247">
    <property type="entry name" value="InsJ-like_HTH"/>
</dbReference>
<keyword evidence="3" id="KW-1185">Reference proteome</keyword>
<reference evidence="2 3" key="1">
    <citation type="submission" date="2018-07" db="EMBL/GenBank/DDBJ databases">
        <title>Genomic Encyclopedia of Type Strains, Phase III (KMG-III): the genomes of soil and plant-associated and newly described type strains.</title>
        <authorList>
            <person name="Whitman W."/>
        </authorList>
    </citation>
    <scope>NUCLEOTIDE SEQUENCE [LARGE SCALE GENOMIC DNA]</scope>
    <source>
        <strain evidence="2 3">CECT 7506</strain>
    </source>
</reference>
<accession>A0A368W624</accession>
<dbReference type="GO" id="GO:0043565">
    <property type="term" value="F:sequence-specific DNA binding"/>
    <property type="evidence" value="ECO:0007669"/>
    <property type="project" value="InterPro"/>
</dbReference>
<dbReference type="EMBL" id="QPJD01000002">
    <property type="protein sequence ID" value="RCW50878.1"/>
    <property type="molecule type" value="Genomic_DNA"/>
</dbReference>
<dbReference type="SUPFAM" id="SSF48295">
    <property type="entry name" value="TrpR-like"/>
    <property type="match status" value="1"/>
</dbReference>
<evidence type="ECO:0000313" key="3">
    <source>
        <dbReference type="Proteomes" id="UP000252415"/>
    </source>
</evidence>
<dbReference type="RefSeq" id="WP_114378397.1">
    <property type="nucleotide sequence ID" value="NZ_QPJD01000002.1"/>
</dbReference>
<dbReference type="Pfam" id="PF13518">
    <property type="entry name" value="HTH_28"/>
    <property type="match status" value="1"/>
</dbReference>
<comment type="caution">
    <text evidence="2">The sequence shown here is derived from an EMBL/GenBank/DDBJ whole genome shotgun (WGS) entry which is preliminary data.</text>
</comment>
<organism evidence="2 3">
    <name type="scientific">Paenibacillus prosopidis</name>
    <dbReference type="NCBI Taxonomy" id="630520"/>
    <lineage>
        <taxon>Bacteria</taxon>
        <taxon>Bacillati</taxon>
        <taxon>Bacillota</taxon>
        <taxon>Bacilli</taxon>
        <taxon>Bacillales</taxon>
        <taxon>Paenibacillaceae</taxon>
        <taxon>Paenibacillus</taxon>
    </lineage>
</organism>
<proteinExistence type="predicted"/>
<evidence type="ECO:0000313" key="2">
    <source>
        <dbReference type="EMBL" id="RCW50878.1"/>
    </source>
</evidence>
<dbReference type="InterPro" id="IPR010921">
    <property type="entry name" value="Trp_repressor/repl_initiator"/>
</dbReference>
<dbReference type="OrthoDB" id="9797531at2"/>
<evidence type="ECO:0000259" key="1">
    <source>
        <dbReference type="Pfam" id="PF13518"/>
    </source>
</evidence>
<feature type="domain" description="Insertion element IS150 protein InsJ-like helix-turn-helix" evidence="1">
    <location>
        <begin position="11"/>
        <end position="45"/>
    </location>
</feature>
<gene>
    <name evidence="2" type="ORF">DFP97_10270</name>
</gene>
<dbReference type="Proteomes" id="UP000252415">
    <property type="component" value="Unassembled WGS sequence"/>
</dbReference>
<sequence length="73" mass="8760">MTKGRSTDWKERIDIVLYCLSQNRNYQATSEKYQVSYQQVYQWLRSIKLAVKMLYKMVEGSMKLSGLERRMLS</sequence>
<protein>
    <submittedName>
        <fullName evidence="2">Helix-turn-helix protein</fullName>
    </submittedName>
</protein>